<proteinExistence type="predicted"/>
<dbReference type="EMBL" id="FNFC01000021">
    <property type="protein sequence ID" value="SDK13018.1"/>
    <property type="molecule type" value="Genomic_DNA"/>
</dbReference>
<dbReference type="Proteomes" id="UP000198856">
    <property type="component" value="Unassembled WGS sequence"/>
</dbReference>
<reference evidence="1 2" key="1">
    <citation type="submission" date="2016-10" db="EMBL/GenBank/DDBJ databases">
        <authorList>
            <person name="de Groot N.N."/>
        </authorList>
    </citation>
    <scope>NUCLEOTIDE SEQUENCE [LARGE SCALE GENOMIC DNA]</scope>
    <source>
        <strain evidence="1 2">IBRC-M10015</strain>
    </source>
</reference>
<accession>A0A1G8ZDC2</accession>
<name>A0A1G8ZDC2_9EURY</name>
<sequence>MLLFHMIHTFRLRKILRLITMSNDSLQKAMVWTPKQNGIR</sequence>
<keyword evidence="2" id="KW-1185">Reference proteome</keyword>
<evidence type="ECO:0000313" key="2">
    <source>
        <dbReference type="Proteomes" id="UP000198856"/>
    </source>
</evidence>
<gene>
    <name evidence="1" type="ORF">SAMN05216226_12111</name>
</gene>
<organism evidence="1 2">
    <name type="scientific">Halovenus aranensis</name>
    <dbReference type="NCBI Taxonomy" id="890420"/>
    <lineage>
        <taxon>Archaea</taxon>
        <taxon>Methanobacteriati</taxon>
        <taxon>Methanobacteriota</taxon>
        <taxon>Stenosarchaea group</taxon>
        <taxon>Halobacteria</taxon>
        <taxon>Halobacteriales</taxon>
        <taxon>Haloarculaceae</taxon>
        <taxon>Halovenus</taxon>
    </lineage>
</organism>
<evidence type="ECO:0000313" key="1">
    <source>
        <dbReference type="EMBL" id="SDK13018.1"/>
    </source>
</evidence>
<protein>
    <submittedName>
        <fullName evidence="1">Uncharacterized protein</fullName>
    </submittedName>
</protein>
<dbReference type="AlphaFoldDB" id="A0A1G8ZDC2"/>